<gene>
    <name evidence="1" type="ORF">BKA23_2549</name>
</gene>
<sequence>MSVHRYDVGLAWSGTTSVGYDAYSREHQVFPAELDPVQVSADPHFRGDPARLNPEQLLVMAAASCQLLSFLAVASRARLDVLDYRDSAVGSMPEAKGAMSVTRIELRPTIVLAPGSRLDRLDRLVHLAHEQCYIANSLRSEVVIDADFRIDDRHVAHITVG</sequence>
<dbReference type="InterPro" id="IPR036102">
    <property type="entry name" value="OsmC/Ohrsf"/>
</dbReference>
<dbReference type="PANTHER" id="PTHR42830">
    <property type="entry name" value="OSMOTICALLY INDUCIBLE FAMILY PROTEIN"/>
    <property type="match status" value="1"/>
</dbReference>
<dbReference type="InterPro" id="IPR003718">
    <property type="entry name" value="OsmC/Ohr_fam"/>
</dbReference>
<dbReference type="EMBL" id="VIVQ01000002">
    <property type="protein sequence ID" value="TWE10196.1"/>
    <property type="molecule type" value="Genomic_DNA"/>
</dbReference>
<dbReference type="InterPro" id="IPR052707">
    <property type="entry name" value="OsmC_Ohr_Peroxiredoxin"/>
</dbReference>
<keyword evidence="2" id="KW-1185">Reference proteome</keyword>
<dbReference type="PANTHER" id="PTHR42830:SF2">
    <property type="entry name" value="OSMC_OHR FAMILY PROTEIN"/>
    <property type="match status" value="1"/>
</dbReference>
<protein>
    <submittedName>
        <fullName evidence="1">Organic hydroperoxide reductase OsmC/OhrA</fullName>
    </submittedName>
</protein>
<dbReference type="Pfam" id="PF02566">
    <property type="entry name" value="OsmC"/>
    <property type="match status" value="1"/>
</dbReference>
<dbReference type="SUPFAM" id="SSF82784">
    <property type="entry name" value="OsmC-like"/>
    <property type="match status" value="1"/>
</dbReference>
<dbReference type="Proteomes" id="UP000318297">
    <property type="component" value="Unassembled WGS sequence"/>
</dbReference>
<proteinExistence type="predicted"/>
<reference evidence="1 2" key="1">
    <citation type="submission" date="2019-06" db="EMBL/GenBank/DDBJ databases">
        <title>Sequencing the genomes of 1000 actinobacteria strains.</title>
        <authorList>
            <person name="Klenk H.-P."/>
        </authorList>
    </citation>
    <scope>NUCLEOTIDE SEQUENCE [LARGE SCALE GENOMIC DNA]</scope>
    <source>
        <strain evidence="1 2">DSM 19560</strain>
    </source>
</reference>
<accession>A0A561E3K6</accession>
<dbReference type="Gene3D" id="3.30.300.20">
    <property type="match status" value="1"/>
</dbReference>
<dbReference type="RefSeq" id="WP_145228978.1">
    <property type="nucleotide sequence ID" value="NZ_VIVQ01000002.1"/>
</dbReference>
<organism evidence="1 2">
    <name type="scientific">Rudaeicoccus suwonensis</name>
    <dbReference type="NCBI Taxonomy" id="657409"/>
    <lineage>
        <taxon>Bacteria</taxon>
        <taxon>Bacillati</taxon>
        <taxon>Actinomycetota</taxon>
        <taxon>Actinomycetes</taxon>
        <taxon>Micrococcales</taxon>
        <taxon>Dermacoccaceae</taxon>
        <taxon>Rudaeicoccus</taxon>
    </lineage>
</organism>
<comment type="caution">
    <text evidence="1">The sequence shown here is derived from an EMBL/GenBank/DDBJ whole genome shotgun (WGS) entry which is preliminary data.</text>
</comment>
<dbReference type="InterPro" id="IPR015946">
    <property type="entry name" value="KH_dom-like_a/b"/>
</dbReference>
<evidence type="ECO:0000313" key="2">
    <source>
        <dbReference type="Proteomes" id="UP000318297"/>
    </source>
</evidence>
<dbReference type="AlphaFoldDB" id="A0A561E3K6"/>
<dbReference type="OrthoDB" id="9795405at2"/>
<evidence type="ECO:0000313" key="1">
    <source>
        <dbReference type="EMBL" id="TWE10196.1"/>
    </source>
</evidence>
<name>A0A561E3K6_9MICO</name>